<dbReference type="NCBIfam" id="TIGR00254">
    <property type="entry name" value="GGDEF"/>
    <property type="match status" value="1"/>
</dbReference>
<feature type="transmembrane region" description="Helical" evidence="3">
    <location>
        <begin position="69"/>
        <end position="86"/>
    </location>
</feature>
<name>I9NZX4_9ALTE</name>
<dbReference type="InterPro" id="IPR043128">
    <property type="entry name" value="Rev_trsase/Diguanyl_cyclase"/>
</dbReference>
<dbReference type="PANTHER" id="PTHR45138:SF9">
    <property type="entry name" value="DIGUANYLATE CYCLASE DGCM-RELATED"/>
    <property type="match status" value="1"/>
</dbReference>
<evidence type="ECO:0000313" key="5">
    <source>
        <dbReference type="EMBL" id="EIW88014.1"/>
    </source>
</evidence>
<dbReference type="EMBL" id="AKKU01000025">
    <property type="protein sequence ID" value="EIW88014.1"/>
    <property type="molecule type" value="Genomic_DNA"/>
</dbReference>
<comment type="caution">
    <text evidence="5">The sequence shown here is derived from an EMBL/GenBank/DDBJ whole genome shotgun (WGS) entry which is preliminary data.</text>
</comment>
<dbReference type="InterPro" id="IPR050469">
    <property type="entry name" value="Diguanylate_Cyclase"/>
</dbReference>
<sequence>MWQQHLDKLTLAAVLLLAALLLALQLGDVKSWAAIDWLDILGEGIVLAVALSWLTLNLLNRPAGRVTDWLYYGSLLLSCSFALDLLDEFLRYPAHVRTMSWLESVPAPLGMLALTYGLMGWHQEQRQINRQLRGRERFLRDHRLLDPLTQLYGLDYLYAVLNRELALHQQQRLPLSILMLDIDQFAAFNRQHGTAAGDNYLISLAELLSSQMRESDVICRYAGDRFVAVLVHTEQAAAEIIALHLQQQLQRLTAAGQTLHCSVACIQATQTQATAVLKQAELALRASKLRGARPVYQPGHGNL</sequence>
<evidence type="ECO:0000256" key="2">
    <source>
        <dbReference type="ARBA" id="ARBA00034247"/>
    </source>
</evidence>
<protein>
    <recommendedName>
        <fullName evidence="1">diguanylate cyclase</fullName>
        <ecNumber evidence="1">2.7.7.65</ecNumber>
    </recommendedName>
</protein>
<gene>
    <name evidence="5" type="ORF">AGRI_12451</name>
</gene>
<dbReference type="CDD" id="cd01949">
    <property type="entry name" value="GGDEF"/>
    <property type="match status" value="1"/>
</dbReference>
<dbReference type="GO" id="GO:0043709">
    <property type="term" value="P:cell adhesion involved in single-species biofilm formation"/>
    <property type="evidence" value="ECO:0007669"/>
    <property type="project" value="TreeGrafter"/>
</dbReference>
<evidence type="ECO:0000256" key="1">
    <source>
        <dbReference type="ARBA" id="ARBA00012528"/>
    </source>
</evidence>
<dbReference type="PANTHER" id="PTHR45138">
    <property type="entry name" value="REGULATORY COMPONENTS OF SENSORY TRANSDUCTION SYSTEM"/>
    <property type="match status" value="1"/>
</dbReference>
<dbReference type="GO" id="GO:0005886">
    <property type="term" value="C:plasma membrane"/>
    <property type="evidence" value="ECO:0007669"/>
    <property type="project" value="TreeGrafter"/>
</dbReference>
<evidence type="ECO:0000256" key="3">
    <source>
        <dbReference type="SAM" id="Phobius"/>
    </source>
</evidence>
<feature type="transmembrane region" description="Helical" evidence="3">
    <location>
        <begin position="37"/>
        <end position="57"/>
    </location>
</feature>
<feature type="transmembrane region" description="Helical" evidence="3">
    <location>
        <begin position="98"/>
        <end position="121"/>
    </location>
</feature>
<keyword evidence="6" id="KW-1185">Reference proteome</keyword>
<keyword evidence="3" id="KW-1133">Transmembrane helix</keyword>
<comment type="catalytic activity">
    <reaction evidence="2">
        <text>2 GTP = 3',3'-c-di-GMP + 2 diphosphate</text>
        <dbReference type="Rhea" id="RHEA:24898"/>
        <dbReference type="ChEBI" id="CHEBI:33019"/>
        <dbReference type="ChEBI" id="CHEBI:37565"/>
        <dbReference type="ChEBI" id="CHEBI:58805"/>
        <dbReference type="EC" id="2.7.7.65"/>
    </reaction>
</comment>
<feature type="domain" description="GGDEF" evidence="4">
    <location>
        <begin position="173"/>
        <end position="303"/>
    </location>
</feature>
<organism evidence="5 6">
    <name type="scientific">Alishewanella agri BL06</name>
    <dbReference type="NCBI Taxonomy" id="1195246"/>
    <lineage>
        <taxon>Bacteria</taxon>
        <taxon>Pseudomonadati</taxon>
        <taxon>Pseudomonadota</taxon>
        <taxon>Gammaproteobacteria</taxon>
        <taxon>Alteromonadales</taxon>
        <taxon>Alteromonadaceae</taxon>
        <taxon>Alishewanella</taxon>
    </lineage>
</organism>
<dbReference type="GO" id="GO:0052621">
    <property type="term" value="F:diguanylate cyclase activity"/>
    <property type="evidence" value="ECO:0007669"/>
    <property type="project" value="UniProtKB-EC"/>
</dbReference>
<evidence type="ECO:0000313" key="6">
    <source>
        <dbReference type="Proteomes" id="UP000035062"/>
    </source>
</evidence>
<dbReference type="SMART" id="SM00267">
    <property type="entry name" value="GGDEF"/>
    <property type="match status" value="1"/>
</dbReference>
<dbReference type="InterPro" id="IPR029787">
    <property type="entry name" value="Nucleotide_cyclase"/>
</dbReference>
<keyword evidence="3" id="KW-0472">Membrane</keyword>
<reference evidence="5 6" key="1">
    <citation type="journal article" date="2012" name="J. Bacteriol.">
        <title>Genome Sequence of Pectin-Degrading Alishewanella agri, Isolated from Landfill Soil.</title>
        <authorList>
            <person name="Kim J."/>
            <person name="Jung J."/>
            <person name="Sung J.S."/>
            <person name="Chun J."/>
            <person name="Park W."/>
        </authorList>
    </citation>
    <scope>NUCLEOTIDE SEQUENCE [LARGE SCALE GENOMIC DNA]</scope>
    <source>
        <strain evidence="5 6">BL06</strain>
    </source>
</reference>
<dbReference type="PATRIC" id="fig|1195246.3.peg.2468"/>
<dbReference type="EC" id="2.7.7.65" evidence="1"/>
<keyword evidence="3" id="KW-0812">Transmembrane</keyword>
<evidence type="ECO:0000259" key="4">
    <source>
        <dbReference type="PROSITE" id="PS50887"/>
    </source>
</evidence>
<dbReference type="Pfam" id="PF00990">
    <property type="entry name" value="GGDEF"/>
    <property type="match status" value="1"/>
</dbReference>
<dbReference type="AlphaFoldDB" id="I9NZX4"/>
<dbReference type="InterPro" id="IPR000160">
    <property type="entry name" value="GGDEF_dom"/>
</dbReference>
<dbReference type="RefSeq" id="WP_008985280.1">
    <property type="nucleotide sequence ID" value="NZ_AKKU01000025.1"/>
</dbReference>
<dbReference type="STRING" id="1195246.AGRI_12451"/>
<accession>I9NZX4</accession>
<proteinExistence type="predicted"/>
<dbReference type="PROSITE" id="PS50887">
    <property type="entry name" value="GGDEF"/>
    <property type="match status" value="1"/>
</dbReference>
<dbReference type="GO" id="GO:1902201">
    <property type="term" value="P:negative regulation of bacterial-type flagellum-dependent cell motility"/>
    <property type="evidence" value="ECO:0007669"/>
    <property type="project" value="TreeGrafter"/>
</dbReference>
<dbReference type="SUPFAM" id="SSF55073">
    <property type="entry name" value="Nucleotide cyclase"/>
    <property type="match status" value="1"/>
</dbReference>
<dbReference type="Proteomes" id="UP000035062">
    <property type="component" value="Unassembled WGS sequence"/>
</dbReference>
<dbReference type="eggNOG" id="COG3706">
    <property type="taxonomic scope" value="Bacteria"/>
</dbReference>
<dbReference type="Gene3D" id="3.30.70.270">
    <property type="match status" value="1"/>
</dbReference>